<name>A0AAV8AAW0_9EUKA</name>
<dbReference type="AlphaFoldDB" id="A0AAV8AAW0"/>
<dbReference type="SUPFAM" id="SSF54695">
    <property type="entry name" value="POZ domain"/>
    <property type="match status" value="1"/>
</dbReference>
<dbReference type="EMBL" id="JANTQA010000012">
    <property type="protein sequence ID" value="KAJ3449110.1"/>
    <property type="molecule type" value="Genomic_DNA"/>
</dbReference>
<dbReference type="SMART" id="SM00225">
    <property type="entry name" value="BTB"/>
    <property type="match status" value="1"/>
</dbReference>
<protein>
    <recommendedName>
        <fullName evidence="4">Ankyrin repeat domain-containing protein 54</fullName>
    </recommendedName>
</protein>
<evidence type="ECO:0000313" key="6">
    <source>
        <dbReference type="EMBL" id="KAJ3449110.1"/>
    </source>
</evidence>
<evidence type="ECO:0000256" key="3">
    <source>
        <dbReference type="ARBA" id="ARBA00037385"/>
    </source>
</evidence>
<dbReference type="SMART" id="SM00248">
    <property type="entry name" value="ANK"/>
    <property type="match status" value="7"/>
</dbReference>
<evidence type="ECO:0000256" key="1">
    <source>
        <dbReference type="ARBA" id="ARBA00022737"/>
    </source>
</evidence>
<comment type="caution">
    <text evidence="6">The sequence shown here is derived from an EMBL/GenBank/DDBJ whole genome shotgun (WGS) entry which is preliminary data.</text>
</comment>
<dbReference type="Gene3D" id="1.25.40.20">
    <property type="entry name" value="Ankyrin repeat-containing domain"/>
    <property type="match status" value="3"/>
</dbReference>
<dbReference type="PANTHER" id="PTHR24197:SF44">
    <property type="entry name" value="ANKYRIN REPEAT DOMAIN-CONTAINING PROTEIN 54"/>
    <property type="match status" value="1"/>
</dbReference>
<dbReference type="Pfam" id="PF12796">
    <property type="entry name" value="Ank_2"/>
    <property type="match status" value="2"/>
</dbReference>
<feature type="domain" description="BTB" evidence="5">
    <location>
        <begin position="645"/>
        <end position="714"/>
    </location>
</feature>
<dbReference type="Pfam" id="PF00651">
    <property type="entry name" value="BTB"/>
    <property type="match status" value="1"/>
</dbReference>
<dbReference type="InterPro" id="IPR011333">
    <property type="entry name" value="SKP1/BTB/POZ_sf"/>
</dbReference>
<dbReference type="Gene3D" id="3.30.710.10">
    <property type="entry name" value="Potassium Channel Kv1.1, Chain A"/>
    <property type="match status" value="1"/>
</dbReference>
<keyword evidence="2" id="KW-0040">ANK repeat</keyword>
<evidence type="ECO:0000256" key="2">
    <source>
        <dbReference type="ARBA" id="ARBA00023043"/>
    </source>
</evidence>
<comment type="function">
    <text evidence="3">Plays an important role in regulating intracellular signaling events associated with erythroid terminal differentiation.</text>
</comment>
<dbReference type="InterPro" id="IPR036770">
    <property type="entry name" value="Ankyrin_rpt-contain_sf"/>
</dbReference>
<gene>
    <name evidence="6" type="ORF">M0812_05254</name>
</gene>
<evidence type="ECO:0000256" key="4">
    <source>
        <dbReference type="ARBA" id="ARBA00039237"/>
    </source>
</evidence>
<dbReference type="CDD" id="cd18186">
    <property type="entry name" value="BTB_POZ_ZBTB_KLHL-like"/>
    <property type="match status" value="1"/>
</dbReference>
<dbReference type="InterPro" id="IPR000210">
    <property type="entry name" value="BTB/POZ_dom"/>
</dbReference>
<evidence type="ECO:0000313" key="7">
    <source>
        <dbReference type="Proteomes" id="UP001146793"/>
    </source>
</evidence>
<sequence length="745" mass="87167">MITDLESLKKFPFTLSKKEVLPKCSTERCRYKPIIYCTHANKVLCKKCLNVYHKNNLVTAENQFYRRQTCGIRFLCLCKRDLKIFEICFQYGGNCNKEMGNRHVILTHDLLMHSPTIKSIKLFEKYGADLQKSNRNKESCFHAYCSSPDVNEKVFNYLLKKGVDLLQLNVSGRGAFQNYLNHPNIKIPIIRIFLQQPKFDINLTDRQDETVLFALRSPKQLSFEVTKLLIDSGINVDHRNHRNQTALHALCQSGNPECELMKLMVDHSKKILVADSQGNTAFHYYLKFNSDPQIIKYFLAQGETLSGHQYAQRQTALHCLFKQHGLTLEKIQFYLEQKHKLNLDQKDIANSTPLHLLCEGAVSNPSQLLEILQWIKKSHNFDFNQTNNKGKTCLMNYLKHNTNPEIIEFLLKNCKDVNHSDSEGGNTLLHLITSSFHLQARDDLCSLLFKYGANPNQPNDNLSTPFHVLIRRKVNLKLIKLFLVNGADASLKDGEGFDVLENYNKNVKRKNQRIIKLLNINFNSIINDFSIFFTNSKFCDDEIKEIKFHKFFVEWRVQKPIEFIKKQLQEFNKDDIYEFFVWVYSGKLPKNFLSVKEGGKNANVENQIENENLKNIFQKFEIELNNEKNKFKESMKNLFRDEKSKDFSLVINETNEKIKVHRIILQCRSKLFHNMFESIQDPDIDHVTDYSKRTKESLQILIEYLYTEKIDSKKLNRKIKSQLSDSVDYYQLIPNCSFNFYLGNL</sequence>
<proteinExistence type="predicted"/>
<organism evidence="6 7">
    <name type="scientific">Anaeramoeba flamelloides</name>
    <dbReference type="NCBI Taxonomy" id="1746091"/>
    <lineage>
        <taxon>Eukaryota</taxon>
        <taxon>Metamonada</taxon>
        <taxon>Anaeramoebidae</taxon>
        <taxon>Anaeramoeba</taxon>
    </lineage>
</organism>
<keyword evidence="1" id="KW-0677">Repeat</keyword>
<reference evidence="6" key="1">
    <citation type="submission" date="2022-08" db="EMBL/GenBank/DDBJ databases">
        <title>Novel sulphate-reducing endosymbionts in the free-living metamonad Anaeramoeba.</title>
        <authorList>
            <person name="Jerlstrom-Hultqvist J."/>
            <person name="Cepicka I."/>
            <person name="Gallot-Lavallee L."/>
            <person name="Salas-Leiva D."/>
            <person name="Curtis B.A."/>
            <person name="Zahonova K."/>
            <person name="Pipaliya S."/>
            <person name="Dacks J."/>
            <person name="Roger A.J."/>
        </authorList>
    </citation>
    <scope>NUCLEOTIDE SEQUENCE</scope>
    <source>
        <strain evidence="6">Busselton2</strain>
    </source>
</reference>
<dbReference type="PROSITE" id="PS50097">
    <property type="entry name" value="BTB"/>
    <property type="match status" value="1"/>
</dbReference>
<dbReference type="SUPFAM" id="SSF48403">
    <property type="entry name" value="Ankyrin repeat"/>
    <property type="match status" value="2"/>
</dbReference>
<dbReference type="InterPro" id="IPR002110">
    <property type="entry name" value="Ankyrin_rpt"/>
</dbReference>
<dbReference type="PANTHER" id="PTHR24197">
    <property type="entry name" value="ANKYRIN REPEAT DOMAIN-CONTAINING PROTEIN 61"/>
    <property type="match status" value="1"/>
</dbReference>
<evidence type="ECO:0000259" key="5">
    <source>
        <dbReference type="PROSITE" id="PS50097"/>
    </source>
</evidence>
<accession>A0AAV8AAW0</accession>
<dbReference type="Proteomes" id="UP001146793">
    <property type="component" value="Unassembled WGS sequence"/>
</dbReference>